<dbReference type="InterPro" id="IPR050388">
    <property type="entry name" value="ABC_Ni/Peptide_Import"/>
</dbReference>
<dbReference type="InterPro" id="IPR017871">
    <property type="entry name" value="ABC_transporter-like_CS"/>
</dbReference>
<dbReference type="InterPro" id="IPR027417">
    <property type="entry name" value="P-loop_NTPase"/>
</dbReference>
<dbReference type="PANTHER" id="PTHR43297">
    <property type="entry name" value="OLIGOPEPTIDE TRANSPORT ATP-BINDING PROTEIN APPD"/>
    <property type="match status" value="1"/>
</dbReference>
<keyword evidence="5" id="KW-0547">Nucleotide-binding</keyword>
<evidence type="ECO:0000256" key="2">
    <source>
        <dbReference type="ARBA" id="ARBA00006526"/>
    </source>
</evidence>
<dbReference type="GO" id="GO:0005886">
    <property type="term" value="C:plasma membrane"/>
    <property type="evidence" value="ECO:0007669"/>
    <property type="project" value="UniProtKB-SubCell"/>
</dbReference>
<dbReference type="SUPFAM" id="SSF52540">
    <property type="entry name" value="P-loop containing nucleoside triphosphate hydrolases"/>
    <property type="match status" value="2"/>
</dbReference>
<accession>A0A0B1RBK1</accession>
<dbReference type="Pfam" id="PF00005">
    <property type="entry name" value="ABC_tran"/>
    <property type="match status" value="2"/>
</dbReference>
<keyword evidence="6 9" id="KW-0067">ATP-binding</keyword>
<dbReference type="AlphaFoldDB" id="A0A0B1RBK1"/>
<proteinExistence type="inferred from homology"/>
<feature type="domain" description="ABC transporter" evidence="8">
    <location>
        <begin position="250"/>
        <end position="455"/>
    </location>
</feature>
<keyword evidence="7" id="KW-0472">Membrane</keyword>
<dbReference type="PANTHER" id="PTHR43297:SF7">
    <property type="entry name" value="D,D-DIPEPTIDE TRANSPORT ATP-BINDING PROTEIN DDPD-RELATED"/>
    <property type="match status" value="1"/>
</dbReference>
<evidence type="ECO:0000313" key="10">
    <source>
        <dbReference type="Proteomes" id="UP000030853"/>
    </source>
</evidence>
<keyword evidence="3" id="KW-0813">Transport</keyword>
<dbReference type="Gene3D" id="3.40.50.300">
    <property type="entry name" value="P-loop containing nucleotide triphosphate hydrolases"/>
    <property type="match status" value="2"/>
</dbReference>
<comment type="caution">
    <text evidence="9">The sequence shown here is derived from an EMBL/GenBank/DDBJ whole genome shotgun (WGS) entry which is preliminary data.</text>
</comment>
<dbReference type="InterPro" id="IPR003593">
    <property type="entry name" value="AAA+_ATPase"/>
</dbReference>
<gene>
    <name evidence="9" type="ORF">QU24_08905</name>
</gene>
<feature type="domain" description="ABC transporter" evidence="8">
    <location>
        <begin position="1"/>
        <end position="235"/>
    </location>
</feature>
<dbReference type="PROSITE" id="PS50893">
    <property type="entry name" value="ABC_TRANSPORTER_2"/>
    <property type="match status" value="2"/>
</dbReference>
<name>A0A0B1RBK1_9GAMM</name>
<evidence type="ECO:0000259" key="8">
    <source>
        <dbReference type="PROSITE" id="PS50893"/>
    </source>
</evidence>
<reference evidence="9 10" key="1">
    <citation type="submission" date="2014-11" db="EMBL/GenBank/DDBJ databases">
        <title>Genome sequencing of Pantoea rodasii ND03.</title>
        <authorList>
            <person name="Muhamad Yunos N.Y."/>
            <person name="Chan K.-G."/>
        </authorList>
    </citation>
    <scope>NUCLEOTIDE SEQUENCE [LARGE SCALE GENOMIC DNA]</scope>
    <source>
        <strain evidence="9 10">ND03</strain>
    </source>
</reference>
<keyword evidence="4" id="KW-1003">Cell membrane</keyword>
<dbReference type="PROSITE" id="PS00211">
    <property type="entry name" value="ABC_TRANSPORTER_1"/>
    <property type="match status" value="1"/>
</dbReference>
<evidence type="ECO:0000256" key="5">
    <source>
        <dbReference type="ARBA" id="ARBA00022741"/>
    </source>
</evidence>
<dbReference type="GO" id="GO:0016887">
    <property type="term" value="F:ATP hydrolysis activity"/>
    <property type="evidence" value="ECO:0007669"/>
    <property type="project" value="InterPro"/>
</dbReference>
<dbReference type="GO" id="GO:0005524">
    <property type="term" value="F:ATP binding"/>
    <property type="evidence" value="ECO:0007669"/>
    <property type="project" value="UniProtKB-KW"/>
</dbReference>
<protein>
    <submittedName>
        <fullName evidence="9">ABC transporter ATP-binding protein</fullName>
    </submittedName>
</protein>
<dbReference type="InterPro" id="IPR003439">
    <property type="entry name" value="ABC_transporter-like_ATP-bd"/>
</dbReference>
<comment type="similarity">
    <text evidence="2">Belongs to the ABC transporter superfamily. Drug exporter-2 (TC 3.A.1.117) family.</text>
</comment>
<evidence type="ECO:0000256" key="6">
    <source>
        <dbReference type="ARBA" id="ARBA00022840"/>
    </source>
</evidence>
<dbReference type="EMBL" id="JTJJ01000031">
    <property type="protein sequence ID" value="KHJ68480.1"/>
    <property type="molecule type" value="Genomic_DNA"/>
</dbReference>
<evidence type="ECO:0000256" key="3">
    <source>
        <dbReference type="ARBA" id="ARBA00022448"/>
    </source>
</evidence>
<evidence type="ECO:0000256" key="7">
    <source>
        <dbReference type="ARBA" id="ARBA00023136"/>
    </source>
</evidence>
<comment type="subcellular location">
    <subcellularLocation>
        <location evidence="1">Cell inner membrane</location>
        <topology evidence="1">Peripheral membrane protein</topology>
    </subcellularLocation>
</comment>
<dbReference type="SMART" id="SM00382">
    <property type="entry name" value="AAA"/>
    <property type="match status" value="2"/>
</dbReference>
<evidence type="ECO:0000256" key="4">
    <source>
        <dbReference type="ARBA" id="ARBA00022475"/>
    </source>
</evidence>
<evidence type="ECO:0000313" key="9">
    <source>
        <dbReference type="EMBL" id="KHJ68480.1"/>
    </source>
</evidence>
<dbReference type="Proteomes" id="UP000030853">
    <property type="component" value="Unassembled WGS sequence"/>
</dbReference>
<evidence type="ECO:0000256" key="1">
    <source>
        <dbReference type="ARBA" id="ARBA00004417"/>
    </source>
</evidence>
<sequence>MADDATLVEPVNFTLQPGLPLTLLGETGSGKSLLAQAVMGILPQGVQASGTLIINGQYYQLPQDGAALRGLWGRTLASLPQEPWRALDPTMVIQQQVAEGYRFVRGHSDNRSEAAAQDDLEQLGLAASALKYPWQLSGGMAQRAAFAAARAGGAQILIADEPTKGLDVSRRDEVSALLRREVAEGGTLLTITHDIALARQLDGDIMVMHKGKVIEQGRAQQVLQMPAQRYTRELLAADPVNWPARQPAVIRSKPVVQAQGIRLERGGKALGVPENFTLHAGEIVGLQGASGSGKSSFGDVLLGLLKPQQGIITRLASADRLKYQKIYQDPSALFPPVQTLAQSLDDVLRQHRIARLQRDKLMEQLALDASLLTRRPDSLSGGELQRFSLLRVMLLEPVFLFADEPTSRLDPVVQQQTLQLITGMAREQQCAVLLVSHDRDLLEKSAHRVLAMQAA</sequence>
<organism evidence="9 10">
    <name type="scientific">Pantoea rodasii</name>
    <dbReference type="NCBI Taxonomy" id="1076549"/>
    <lineage>
        <taxon>Bacteria</taxon>
        <taxon>Pseudomonadati</taxon>
        <taxon>Pseudomonadota</taxon>
        <taxon>Gammaproteobacteria</taxon>
        <taxon>Enterobacterales</taxon>
        <taxon>Erwiniaceae</taxon>
        <taxon>Pantoea</taxon>
    </lineage>
</organism>